<reference evidence="8" key="1">
    <citation type="submission" date="2022-11" db="EMBL/GenBank/DDBJ databases">
        <authorList>
            <person name="Petersen C."/>
        </authorList>
    </citation>
    <scope>NUCLEOTIDE SEQUENCE</scope>
    <source>
        <strain evidence="8">IBT 16849</strain>
    </source>
</reference>
<dbReference type="GO" id="GO:0008270">
    <property type="term" value="F:zinc ion binding"/>
    <property type="evidence" value="ECO:0007669"/>
    <property type="project" value="InterPro"/>
</dbReference>
<keyword evidence="3" id="KW-0805">Transcription regulation</keyword>
<keyword evidence="6" id="KW-0539">Nucleus</keyword>
<dbReference type="CDD" id="cd00067">
    <property type="entry name" value="GAL4"/>
    <property type="match status" value="1"/>
</dbReference>
<dbReference type="InterPro" id="IPR036864">
    <property type="entry name" value="Zn2-C6_fun-type_DNA-bd_sf"/>
</dbReference>
<dbReference type="AlphaFoldDB" id="A0A9W9IZ75"/>
<evidence type="ECO:0000256" key="2">
    <source>
        <dbReference type="ARBA" id="ARBA00022723"/>
    </source>
</evidence>
<dbReference type="Proteomes" id="UP001150879">
    <property type="component" value="Unassembled WGS sequence"/>
</dbReference>
<evidence type="ECO:0000256" key="1">
    <source>
        <dbReference type="ARBA" id="ARBA00004123"/>
    </source>
</evidence>
<dbReference type="InterPro" id="IPR001138">
    <property type="entry name" value="Zn2Cys6_DnaBD"/>
</dbReference>
<dbReference type="Pfam" id="PF04082">
    <property type="entry name" value="Fungal_trans"/>
    <property type="match status" value="1"/>
</dbReference>
<dbReference type="Gene3D" id="4.10.240.10">
    <property type="entry name" value="Zn(2)-C6 fungal-type DNA-binding domain"/>
    <property type="match status" value="1"/>
</dbReference>
<evidence type="ECO:0000256" key="4">
    <source>
        <dbReference type="ARBA" id="ARBA00023125"/>
    </source>
</evidence>
<dbReference type="GO" id="GO:0000981">
    <property type="term" value="F:DNA-binding transcription factor activity, RNA polymerase II-specific"/>
    <property type="evidence" value="ECO:0007669"/>
    <property type="project" value="InterPro"/>
</dbReference>
<gene>
    <name evidence="8" type="ORF">N7472_010330</name>
</gene>
<dbReference type="PROSITE" id="PS00463">
    <property type="entry name" value="ZN2_CY6_FUNGAL_1"/>
    <property type="match status" value="1"/>
</dbReference>
<accession>A0A9W9IZ75</accession>
<reference evidence="8" key="2">
    <citation type="journal article" date="2023" name="IMA Fungus">
        <title>Comparative genomic study of the Penicillium genus elucidates a diverse pangenome and 15 lateral gene transfer events.</title>
        <authorList>
            <person name="Petersen C."/>
            <person name="Sorensen T."/>
            <person name="Nielsen M.R."/>
            <person name="Sondergaard T.E."/>
            <person name="Sorensen J.L."/>
            <person name="Fitzpatrick D.A."/>
            <person name="Frisvad J.C."/>
            <person name="Nielsen K.L."/>
        </authorList>
    </citation>
    <scope>NUCLEOTIDE SEQUENCE</scope>
    <source>
        <strain evidence="8">IBT 16849</strain>
    </source>
</reference>
<dbReference type="PROSITE" id="PS50048">
    <property type="entry name" value="ZN2_CY6_FUNGAL_2"/>
    <property type="match status" value="1"/>
</dbReference>
<comment type="caution">
    <text evidence="8">The sequence shown here is derived from an EMBL/GenBank/DDBJ whole genome shotgun (WGS) entry which is preliminary data.</text>
</comment>
<dbReference type="EMBL" id="JAPQKP010000006">
    <property type="protein sequence ID" value="KAJ5185490.1"/>
    <property type="molecule type" value="Genomic_DNA"/>
</dbReference>
<dbReference type="Pfam" id="PF00172">
    <property type="entry name" value="Zn_clus"/>
    <property type="match status" value="1"/>
</dbReference>
<keyword evidence="4" id="KW-0238">DNA-binding</keyword>
<dbReference type="PANTHER" id="PTHR47338">
    <property type="entry name" value="ZN(II)2CYS6 TRANSCRIPTION FACTOR (EUROFUNG)-RELATED"/>
    <property type="match status" value="1"/>
</dbReference>
<name>A0A9W9IZ75_9EURO</name>
<comment type="subcellular location">
    <subcellularLocation>
        <location evidence="1">Nucleus</location>
    </subcellularLocation>
</comment>
<dbReference type="SUPFAM" id="SSF57701">
    <property type="entry name" value="Zn2/Cys6 DNA-binding domain"/>
    <property type="match status" value="1"/>
</dbReference>
<sequence>MQTPSHETSLNLAPQSCQSCRSRKRKCDKTLPRCSLCAKHNRNCGYWRPEALSHSGTASSPERGWHPSPLEEKADVQTIDFPTILFLDPALLQHGVVETSPMTGAVPHHILQLLGNLDEIKLTATRFFEHIHQWMPFISKKRFYDLYLQPSFHSRPDVVLLLLALKLITTFPSAGSCSPQTALYNSTKHYYLEVERSFSILALQAGVLVALYELGHGIYPAAFLSIGTCARYAHALGINVSRTVPTRKVLTLVEVEERRRVWWAIVILDRFVSIGCPGRPFATADPKLDDFLPADDAAWDQGTVKLDRFSTLSSPMTGHMSKFALLCQAARLLGQVLHHLSTDFTSNDDVWIQLDRTLQSMLAAALNIDCPDYDQITFVYSAIVALHTPWLSSDAVEIDTHRSRRAKIILQQITERISANLLERQCFLGRDPEDMSPWGLYFAYRICGAHMRTGSKAPHDLEVVKSLREGFMSINVRWNVAGVYLQLLEAQEAIHLEA</sequence>
<feature type="domain" description="Zn(2)-C6 fungal-type" evidence="7">
    <location>
        <begin position="16"/>
        <end position="46"/>
    </location>
</feature>
<dbReference type="GO" id="GO:0006351">
    <property type="term" value="P:DNA-templated transcription"/>
    <property type="evidence" value="ECO:0007669"/>
    <property type="project" value="InterPro"/>
</dbReference>
<evidence type="ECO:0000259" key="7">
    <source>
        <dbReference type="PROSITE" id="PS50048"/>
    </source>
</evidence>
<dbReference type="SMART" id="SM00066">
    <property type="entry name" value="GAL4"/>
    <property type="match status" value="1"/>
</dbReference>
<dbReference type="GO" id="GO:0003677">
    <property type="term" value="F:DNA binding"/>
    <property type="evidence" value="ECO:0007669"/>
    <property type="project" value="UniProtKB-KW"/>
</dbReference>
<evidence type="ECO:0000313" key="9">
    <source>
        <dbReference type="Proteomes" id="UP001150879"/>
    </source>
</evidence>
<evidence type="ECO:0000256" key="5">
    <source>
        <dbReference type="ARBA" id="ARBA00023163"/>
    </source>
</evidence>
<dbReference type="OrthoDB" id="270167at2759"/>
<protein>
    <recommendedName>
        <fullName evidence="7">Zn(2)-C6 fungal-type domain-containing protein</fullName>
    </recommendedName>
</protein>
<evidence type="ECO:0000313" key="8">
    <source>
        <dbReference type="EMBL" id="KAJ5185490.1"/>
    </source>
</evidence>
<dbReference type="SMART" id="SM00906">
    <property type="entry name" value="Fungal_trans"/>
    <property type="match status" value="1"/>
</dbReference>
<keyword evidence="2" id="KW-0479">Metal-binding</keyword>
<keyword evidence="9" id="KW-1185">Reference proteome</keyword>
<organism evidence="8 9">
    <name type="scientific">Penicillium cf. griseofulvum</name>
    <dbReference type="NCBI Taxonomy" id="2972120"/>
    <lineage>
        <taxon>Eukaryota</taxon>
        <taxon>Fungi</taxon>
        <taxon>Dikarya</taxon>
        <taxon>Ascomycota</taxon>
        <taxon>Pezizomycotina</taxon>
        <taxon>Eurotiomycetes</taxon>
        <taxon>Eurotiomycetidae</taxon>
        <taxon>Eurotiales</taxon>
        <taxon>Aspergillaceae</taxon>
        <taxon>Penicillium</taxon>
    </lineage>
</organism>
<dbReference type="InterPro" id="IPR007219">
    <property type="entry name" value="XnlR_reg_dom"/>
</dbReference>
<evidence type="ECO:0000256" key="6">
    <source>
        <dbReference type="ARBA" id="ARBA00023242"/>
    </source>
</evidence>
<dbReference type="CDD" id="cd12148">
    <property type="entry name" value="fungal_TF_MHR"/>
    <property type="match status" value="1"/>
</dbReference>
<dbReference type="PANTHER" id="PTHR47338:SF20">
    <property type="entry name" value="ZN(II)2CYS6 TRANSCRIPTION FACTOR (EUROFUNG)"/>
    <property type="match status" value="1"/>
</dbReference>
<dbReference type="GO" id="GO:0005634">
    <property type="term" value="C:nucleus"/>
    <property type="evidence" value="ECO:0007669"/>
    <property type="project" value="UniProtKB-SubCell"/>
</dbReference>
<proteinExistence type="predicted"/>
<evidence type="ECO:0000256" key="3">
    <source>
        <dbReference type="ARBA" id="ARBA00023015"/>
    </source>
</evidence>
<dbReference type="InterPro" id="IPR050815">
    <property type="entry name" value="TF_fung"/>
</dbReference>
<keyword evidence="5" id="KW-0804">Transcription</keyword>